<organism evidence="1 2">
    <name type="scientific">Gossypium australe</name>
    <dbReference type="NCBI Taxonomy" id="47621"/>
    <lineage>
        <taxon>Eukaryota</taxon>
        <taxon>Viridiplantae</taxon>
        <taxon>Streptophyta</taxon>
        <taxon>Embryophyta</taxon>
        <taxon>Tracheophyta</taxon>
        <taxon>Spermatophyta</taxon>
        <taxon>Magnoliopsida</taxon>
        <taxon>eudicotyledons</taxon>
        <taxon>Gunneridae</taxon>
        <taxon>Pentapetalae</taxon>
        <taxon>rosids</taxon>
        <taxon>malvids</taxon>
        <taxon>Malvales</taxon>
        <taxon>Malvaceae</taxon>
        <taxon>Malvoideae</taxon>
        <taxon>Gossypium</taxon>
    </lineage>
</organism>
<evidence type="ECO:0000313" key="2">
    <source>
        <dbReference type="Proteomes" id="UP000325315"/>
    </source>
</evidence>
<dbReference type="Proteomes" id="UP000325315">
    <property type="component" value="Unassembled WGS sequence"/>
</dbReference>
<comment type="caution">
    <text evidence="1">The sequence shown here is derived from an EMBL/GenBank/DDBJ whole genome shotgun (WGS) entry which is preliminary data.</text>
</comment>
<proteinExistence type="predicted"/>
<reference evidence="2" key="1">
    <citation type="journal article" date="2019" name="Plant Biotechnol. J.">
        <title>Genome sequencing of the Australian wild diploid species Gossypium australe highlights disease resistance and delayed gland morphogenesis.</title>
        <authorList>
            <person name="Cai Y."/>
            <person name="Cai X."/>
            <person name="Wang Q."/>
            <person name="Wang P."/>
            <person name="Zhang Y."/>
            <person name="Cai C."/>
            <person name="Xu Y."/>
            <person name="Wang K."/>
            <person name="Zhou Z."/>
            <person name="Wang C."/>
            <person name="Geng S."/>
            <person name="Li B."/>
            <person name="Dong Q."/>
            <person name="Hou Y."/>
            <person name="Wang H."/>
            <person name="Ai P."/>
            <person name="Liu Z."/>
            <person name="Yi F."/>
            <person name="Sun M."/>
            <person name="An G."/>
            <person name="Cheng J."/>
            <person name="Zhang Y."/>
            <person name="Shi Q."/>
            <person name="Xie Y."/>
            <person name="Shi X."/>
            <person name="Chang Y."/>
            <person name="Huang F."/>
            <person name="Chen Y."/>
            <person name="Hong S."/>
            <person name="Mi L."/>
            <person name="Sun Q."/>
            <person name="Zhang L."/>
            <person name="Zhou B."/>
            <person name="Peng R."/>
            <person name="Zhang X."/>
            <person name="Liu F."/>
        </authorList>
    </citation>
    <scope>NUCLEOTIDE SEQUENCE [LARGE SCALE GENOMIC DNA]</scope>
    <source>
        <strain evidence="2">cv. PA1801</strain>
    </source>
</reference>
<name>A0A5B6VNB9_9ROSI</name>
<dbReference type="AlphaFoldDB" id="A0A5B6VNB9"/>
<dbReference type="EMBL" id="SMMG02000006">
    <property type="protein sequence ID" value="KAA3470527.1"/>
    <property type="molecule type" value="Genomic_DNA"/>
</dbReference>
<dbReference type="OrthoDB" id="111931at2759"/>
<evidence type="ECO:0000313" key="1">
    <source>
        <dbReference type="EMBL" id="KAA3470527.1"/>
    </source>
</evidence>
<protein>
    <submittedName>
        <fullName evidence="1">Integrase</fullName>
    </submittedName>
</protein>
<accession>A0A5B6VNB9</accession>
<keyword evidence="2" id="KW-1185">Reference proteome</keyword>
<gene>
    <name evidence="1" type="ORF">EPI10_016231</name>
</gene>
<sequence>MFEWSEKCQQSFEELKALLTEAPPELGKAFVIFSDTSLNVYNDSEIFEIVTTKVARDVERLRMLKDYELVIGFHPGKANVVTDALSRKSLFALQAMNTRLTLFDDGLILAELKAKPLFIQQICEAQKCDNELTDDFLLFRGKICVPRNFELIQKFLHEAHCGCLSVHLGSTKMYNDLKQFNRWSVFQQVKAEHQVPSGLLQSVMIPE</sequence>